<dbReference type="GO" id="GO:0042393">
    <property type="term" value="F:histone binding"/>
    <property type="evidence" value="ECO:0007669"/>
    <property type="project" value="TreeGrafter"/>
</dbReference>
<keyword evidence="3" id="KW-1185">Reference proteome</keyword>
<name>G0ND77_CAEBE</name>
<organism evidence="3">
    <name type="scientific">Caenorhabditis brenneri</name>
    <name type="common">Nematode worm</name>
    <dbReference type="NCBI Taxonomy" id="135651"/>
    <lineage>
        <taxon>Eukaryota</taxon>
        <taxon>Metazoa</taxon>
        <taxon>Ecdysozoa</taxon>
        <taxon>Nematoda</taxon>
        <taxon>Chromadorea</taxon>
        <taxon>Rhabditida</taxon>
        <taxon>Rhabditina</taxon>
        <taxon>Rhabditomorpha</taxon>
        <taxon>Rhabditoidea</taxon>
        <taxon>Rhabditidae</taxon>
        <taxon>Peloderinae</taxon>
        <taxon>Caenorhabditis</taxon>
    </lineage>
</organism>
<dbReference type="EMBL" id="GL379866">
    <property type="protein sequence ID" value="EGT58213.1"/>
    <property type="molecule type" value="Genomic_DNA"/>
</dbReference>
<dbReference type="PANTHER" id="PTHR10145:SF6">
    <property type="entry name" value="TRANSCRIPTION ELONGATION FACTOR SPT6"/>
    <property type="match status" value="1"/>
</dbReference>
<dbReference type="STRING" id="135651.G0ND77"/>
<evidence type="ECO:0000313" key="2">
    <source>
        <dbReference type="EMBL" id="EGT58213.1"/>
    </source>
</evidence>
<feature type="compositionally biased region" description="Basic and acidic residues" evidence="1">
    <location>
        <begin position="123"/>
        <end position="136"/>
    </location>
</feature>
<reference evidence="3" key="1">
    <citation type="submission" date="2011-07" db="EMBL/GenBank/DDBJ databases">
        <authorList>
            <consortium name="Caenorhabditis brenneri Sequencing and Analysis Consortium"/>
            <person name="Wilson R.K."/>
        </authorList>
    </citation>
    <scope>NUCLEOTIDE SEQUENCE [LARGE SCALE GENOMIC DNA]</scope>
    <source>
        <strain evidence="3">PB2801</strain>
    </source>
</reference>
<protein>
    <submittedName>
        <fullName evidence="2">Uncharacterized protein</fullName>
    </submittedName>
</protein>
<dbReference type="HOGENOM" id="CLU_091812_0_0_1"/>
<feature type="region of interest" description="Disordered" evidence="1">
    <location>
        <begin position="82"/>
        <end position="142"/>
    </location>
</feature>
<evidence type="ECO:0000313" key="3">
    <source>
        <dbReference type="Proteomes" id="UP000008068"/>
    </source>
</evidence>
<feature type="compositionally biased region" description="Basic and acidic residues" evidence="1">
    <location>
        <begin position="82"/>
        <end position="92"/>
    </location>
</feature>
<accession>G0ND77</accession>
<dbReference type="PANTHER" id="PTHR10145">
    <property type="entry name" value="TRANSCRIPTION ELONGATION FACTOR SPT6"/>
    <property type="match status" value="1"/>
</dbReference>
<dbReference type="GO" id="GO:0034728">
    <property type="term" value="P:nucleosome organization"/>
    <property type="evidence" value="ECO:0007669"/>
    <property type="project" value="TreeGrafter"/>
</dbReference>
<dbReference type="GO" id="GO:0031491">
    <property type="term" value="F:nucleosome binding"/>
    <property type="evidence" value="ECO:0007669"/>
    <property type="project" value="TreeGrafter"/>
</dbReference>
<dbReference type="InParanoid" id="G0ND77"/>
<dbReference type="InterPro" id="IPR017072">
    <property type="entry name" value="TF_Spt6"/>
</dbReference>
<sequence length="245" mass="28331">MPRGAKINSKLSIVKLIKNPNQLAGALRLHFRQRRRRQVGDDAGSEKSARSRYMMSSTMKILICLMKTWRYVEREKKRIDDDDDMMSERDSNHGNNSRGRGGCGGYGSDFQRNSDDFIEDDGDSLRRQRERYRGDDNIPESAEEDARGIFGVEDSNFFSSVKKRLHKKKTLLGFIEPSELERGFLSAADKKIMIEDAPERFKLRKTPAIKSNENEIDREAHETRLRKGTIHRSKFLMNSKIEGQQ</sequence>
<gene>
    <name evidence="2" type="ORF">CAEBREN_24029</name>
</gene>
<dbReference type="GO" id="GO:0008023">
    <property type="term" value="C:transcription elongation factor complex"/>
    <property type="evidence" value="ECO:0007669"/>
    <property type="project" value="TreeGrafter"/>
</dbReference>
<proteinExistence type="predicted"/>
<dbReference type="Proteomes" id="UP000008068">
    <property type="component" value="Unassembled WGS sequence"/>
</dbReference>
<dbReference type="GO" id="GO:0140673">
    <property type="term" value="P:transcription elongation-coupled chromatin remodeling"/>
    <property type="evidence" value="ECO:0007669"/>
    <property type="project" value="InterPro"/>
</dbReference>
<dbReference type="AlphaFoldDB" id="G0ND77"/>
<dbReference type="eggNOG" id="KOG1856">
    <property type="taxonomic scope" value="Eukaryota"/>
</dbReference>
<evidence type="ECO:0000256" key="1">
    <source>
        <dbReference type="SAM" id="MobiDB-lite"/>
    </source>
</evidence>